<dbReference type="AlphaFoldDB" id="H1Y8V2"/>
<reference evidence="1" key="1">
    <citation type="submission" date="2011-09" db="EMBL/GenBank/DDBJ databases">
        <title>The permanent draft genome of Mucilaginibacter paludis DSM 18603.</title>
        <authorList>
            <consortium name="US DOE Joint Genome Institute (JGI-PGF)"/>
            <person name="Lucas S."/>
            <person name="Han J."/>
            <person name="Lapidus A."/>
            <person name="Bruce D."/>
            <person name="Goodwin L."/>
            <person name="Pitluck S."/>
            <person name="Peters L."/>
            <person name="Kyrpides N."/>
            <person name="Mavromatis K."/>
            <person name="Ivanova N."/>
            <person name="Mikhailova N."/>
            <person name="Held B."/>
            <person name="Detter J.C."/>
            <person name="Tapia R."/>
            <person name="Han C."/>
            <person name="Land M."/>
            <person name="Hauser L."/>
            <person name="Markowitz V."/>
            <person name="Cheng J.-F."/>
            <person name="Hugenholtz P."/>
            <person name="Woyke T."/>
            <person name="Wu D."/>
            <person name="Tindall B."/>
            <person name="Brambilla E."/>
            <person name="Klenk H.-P."/>
            <person name="Eisen J.A."/>
        </authorList>
    </citation>
    <scope>NUCLEOTIDE SEQUENCE [LARGE SCALE GENOMIC DNA]</scope>
    <source>
        <strain evidence="1">DSM 18603</strain>
    </source>
</reference>
<name>H1Y8V2_9SPHI</name>
<evidence type="ECO:0000313" key="2">
    <source>
        <dbReference type="Proteomes" id="UP000002774"/>
    </source>
</evidence>
<dbReference type="Proteomes" id="UP000002774">
    <property type="component" value="Chromosome"/>
</dbReference>
<sequence length="30" mass="3486">MSRCMEVNKMGLKEVDNLDVELGFINLKRC</sequence>
<gene>
    <name evidence="1" type="ORF">Mucpa_4630</name>
</gene>
<accession>H1Y8V2</accession>
<keyword evidence="2" id="KW-1185">Reference proteome</keyword>
<protein>
    <submittedName>
        <fullName evidence="1">Uncharacterized protein</fullName>
    </submittedName>
</protein>
<dbReference type="HOGENOM" id="CLU_3404406_0_0_10"/>
<dbReference type="EMBL" id="CM001403">
    <property type="protein sequence ID" value="EHQ28718.1"/>
    <property type="molecule type" value="Genomic_DNA"/>
</dbReference>
<organism evidence="1 2">
    <name type="scientific">Mucilaginibacter paludis DSM 18603</name>
    <dbReference type="NCBI Taxonomy" id="714943"/>
    <lineage>
        <taxon>Bacteria</taxon>
        <taxon>Pseudomonadati</taxon>
        <taxon>Bacteroidota</taxon>
        <taxon>Sphingobacteriia</taxon>
        <taxon>Sphingobacteriales</taxon>
        <taxon>Sphingobacteriaceae</taxon>
        <taxon>Mucilaginibacter</taxon>
    </lineage>
</organism>
<proteinExistence type="predicted"/>
<evidence type="ECO:0000313" key="1">
    <source>
        <dbReference type="EMBL" id="EHQ28718.1"/>
    </source>
</evidence>